<feature type="domain" description="Enoyl reductase (ER)" evidence="1">
    <location>
        <begin position="22"/>
        <end position="372"/>
    </location>
</feature>
<dbReference type="InterPro" id="IPR011032">
    <property type="entry name" value="GroES-like_sf"/>
</dbReference>
<dbReference type="Pfam" id="PF00107">
    <property type="entry name" value="ADH_zinc_N"/>
    <property type="match status" value="1"/>
</dbReference>
<dbReference type="InterPro" id="IPR036291">
    <property type="entry name" value="NAD(P)-bd_dom_sf"/>
</dbReference>
<dbReference type="InterPro" id="IPR047122">
    <property type="entry name" value="Trans-enoyl_RdTase-like"/>
</dbReference>
<dbReference type="Gene3D" id="3.40.50.720">
    <property type="entry name" value="NAD(P)-binding Rossmann-like Domain"/>
    <property type="match status" value="1"/>
</dbReference>
<dbReference type="EMBL" id="ML178836">
    <property type="protein sequence ID" value="TFK98994.1"/>
    <property type="molecule type" value="Genomic_DNA"/>
</dbReference>
<dbReference type="SUPFAM" id="SSF51735">
    <property type="entry name" value="NAD(P)-binding Rossmann-fold domains"/>
    <property type="match status" value="1"/>
</dbReference>
<dbReference type="PANTHER" id="PTHR45348">
    <property type="entry name" value="HYPOTHETICAL OXIDOREDUCTASE (EUROFUNG)"/>
    <property type="match status" value="1"/>
</dbReference>
<organism evidence="2 3">
    <name type="scientific">Pterulicium gracile</name>
    <dbReference type="NCBI Taxonomy" id="1884261"/>
    <lineage>
        <taxon>Eukaryota</taxon>
        <taxon>Fungi</taxon>
        <taxon>Dikarya</taxon>
        <taxon>Basidiomycota</taxon>
        <taxon>Agaricomycotina</taxon>
        <taxon>Agaricomycetes</taxon>
        <taxon>Agaricomycetidae</taxon>
        <taxon>Agaricales</taxon>
        <taxon>Pleurotineae</taxon>
        <taxon>Pterulaceae</taxon>
        <taxon>Pterulicium</taxon>
    </lineage>
</organism>
<evidence type="ECO:0000313" key="2">
    <source>
        <dbReference type="EMBL" id="TFK98994.1"/>
    </source>
</evidence>
<dbReference type="SMART" id="SM00829">
    <property type="entry name" value="PKS_ER"/>
    <property type="match status" value="1"/>
</dbReference>
<dbReference type="Pfam" id="PF08240">
    <property type="entry name" value="ADH_N"/>
    <property type="match status" value="1"/>
</dbReference>
<protein>
    <submittedName>
        <fullName evidence="2">Chaperonin 10-like protein</fullName>
    </submittedName>
</protein>
<dbReference type="InterPro" id="IPR013154">
    <property type="entry name" value="ADH-like_N"/>
</dbReference>
<dbReference type="OrthoDB" id="10257049at2759"/>
<dbReference type="AlphaFoldDB" id="A0A5C3QAB3"/>
<evidence type="ECO:0000313" key="3">
    <source>
        <dbReference type="Proteomes" id="UP000305067"/>
    </source>
</evidence>
<dbReference type="PANTHER" id="PTHR45348:SF2">
    <property type="entry name" value="ZINC-TYPE ALCOHOL DEHYDROGENASE-LIKE PROTEIN C2E1P3.01"/>
    <property type="match status" value="1"/>
</dbReference>
<reference evidence="2 3" key="1">
    <citation type="journal article" date="2019" name="Nat. Ecol. Evol.">
        <title>Megaphylogeny resolves global patterns of mushroom evolution.</title>
        <authorList>
            <person name="Varga T."/>
            <person name="Krizsan K."/>
            <person name="Foldi C."/>
            <person name="Dima B."/>
            <person name="Sanchez-Garcia M."/>
            <person name="Sanchez-Ramirez S."/>
            <person name="Szollosi G.J."/>
            <person name="Szarkandi J.G."/>
            <person name="Papp V."/>
            <person name="Albert L."/>
            <person name="Andreopoulos W."/>
            <person name="Angelini C."/>
            <person name="Antonin V."/>
            <person name="Barry K.W."/>
            <person name="Bougher N.L."/>
            <person name="Buchanan P."/>
            <person name="Buyck B."/>
            <person name="Bense V."/>
            <person name="Catcheside P."/>
            <person name="Chovatia M."/>
            <person name="Cooper J."/>
            <person name="Damon W."/>
            <person name="Desjardin D."/>
            <person name="Finy P."/>
            <person name="Geml J."/>
            <person name="Haridas S."/>
            <person name="Hughes K."/>
            <person name="Justo A."/>
            <person name="Karasinski D."/>
            <person name="Kautmanova I."/>
            <person name="Kiss B."/>
            <person name="Kocsube S."/>
            <person name="Kotiranta H."/>
            <person name="LaButti K.M."/>
            <person name="Lechner B.E."/>
            <person name="Liimatainen K."/>
            <person name="Lipzen A."/>
            <person name="Lukacs Z."/>
            <person name="Mihaltcheva S."/>
            <person name="Morgado L.N."/>
            <person name="Niskanen T."/>
            <person name="Noordeloos M.E."/>
            <person name="Ohm R.A."/>
            <person name="Ortiz-Santana B."/>
            <person name="Ovrebo C."/>
            <person name="Racz N."/>
            <person name="Riley R."/>
            <person name="Savchenko A."/>
            <person name="Shiryaev A."/>
            <person name="Soop K."/>
            <person name="Spirin V."/>
            <person name="Szebenyi C."/>
            <person name="Tomsovsky M."/>
            <person name="Tulloss R.E."/>
            <person name="Uehling J."/>
            <person name="Grigoriev I.V."/>
            <person name="Vagvolgyi C."/>
            <person name="Papp T."/>
            <person name="Martin F.M."/>
            <person name="Miettinen O."/>
            <person name="Hibbett D.S."/>
            <person name="Nagy L.G."/>
        </authorList>
    </citation>
    <scope>NUCLEOTIDE SEQUENCE [LARGE SCALE GENOMIC DNA]</scope>
    <source>
        <strain evidence="2 3">CBS 309.79</strain>
    </source>
</reference>
<dbReference type="STRING" id="1884261.A0A5C3QAB3"/>
<dbReference type="CDD" id="cd08249">
    <property type="entry name" value="enoyl_reductase_like"/>
    <property type="match status" value="1"/>
</dbReference>
<gene>
    <name evidence="2" type="ORF">BDV98DRAFT_606474</name>
</gene>
<dbReference type="InterPro" id="IPR020843">
    <property type="entry name" value="ER"/>
</dbReference>
<name>A0A5C3QAB3_9AGAR</name>
<dbReference type="SUPFAM" id="SSF50129">
    <property type="entry name" value="GroES-like"/>
    <property type="match status" value="1"/>
</dbReference>
<dbReference type="Proteomes" id="UP000305067">
    <property type="component" value="Unassembled WGS sequence"/>
</dbReference>
<accession>A0A5C3QAB3</accession>
<evidence type="ECO:0000259" key="1">
    <source>
        <dbReference type="SMART" id="SM00829"/>
    </source>
</evidence>
<sequence length="375" mass="40688">MSLPPLPATIRALVSGENSTAGVQTLNFASEEHVRNLDPSGILVKVRAVALNPSDWKHNFGEWGLPGNVYGCDAAGDVVRVGSDVQSLQVGDRVGIFNSCPQPTNGIFAEYAKFDSALAFKLPEGMTYEEGASFPAAHYTAFQALYLRLNLPFPSSQNPKSTPKAQTILIWGASTSVNHHAFQLAHLSGLRVFVVASPDTHAHLKSLGADETFDYKDEDVVRKILEAAGEGGVTLGLDGVVEKGSTEKVIDCISPRGGKVIPLLPVPDAVTKRREDVDVEFTLVYTVGGHELTFAKLLHFDPMPSDRTALQTYLTTELPALLEGWEEGKGSTRFKTQRLRKITVEGGEWYEAVLKGLRILQSGEYGREKLVVTVA</sequence>
<proteinExistence type="predicted"/>
<dbReference type="InterPro" id="IPR013149">
    <property type="entry name" value="ADH-like_C"/>
</dbReference>
<dbReference type="GO" id="GO:0016651">
    <property type="term" value="F:oxidoreductase activity, acting on NAD(P)H"/>
    <property type="evidence" value="ECO:0007669"/>
    <property type="project" value="InterPro"/>
</dbReference>
<dbReference type="Gene3D" id="3.90.180.10">
    <property type="entry name" value="Medium-chain alcohol dehydrogenases, catalytic domain"/>
    <property type="match status" value="1"/>
</dbReference>
<keyword evidence="3" id="KW-1185">Reference proteome</keyword>